<evidence type="ECO:0000313" key="2">
    <source>
        <dbReference type="Proteomes" id="UP000823775"/>
    </source>
</evidence>
<gene>
    <name evidence="1" type="ORF">HAX54_024646</name>
</gene>
<organism evidence="1 2">
    <name type="scientific">Datura stramonium</name>
    <name type="common">Jimsonweed</name>
    <name type="synonym">Common thornapple</name>
    <dbReference type="NCBI Taxonomy" id="4076"/>
    <lineage>
        <taxon>Eukaryota</taxon>
        <taxon>Viridiplantae</taxon>
        <taxon>Streptophyta</taxon>
        <taxon>Embryophyta</taxon>
        <taxon>Tracheophyta</taxon>
        <taxon>Spermatophyta</taxon>
        <taxon>Magnoliopsida</taxon>
        <taxon>eudicotyledons</taxon>
        <taxon>Gunneridae</taxon>
        <taxon>Pentapetalae</taxon>
        <taxon>asterids</taxon>
        <taxon>lamiids</taxon>
        <taxon>Solanales</taxon>
        <taxon>Solanaceae</taxon>
        <taxon>Solanoideae</taxon>
        <taxon>Datureae</taxon>
        <taxon>Datura</taxon>
    </lineage>
</organism>
<reference evidence="1 2" key="1">
    <citation type="journal article" date="2021" name="BMC Genomics">
        <title>Datura genome reveals duplications of psychoactive alkaloid biosynthetic genes and high mutation rate following tissue culture.</title>
        <authorList>
            <person name="Rajewski A."/>
            <person name="Carter-House D."/>
            <person name="Stajich J."/>
            <person name="Litt A."/>
        </authorList>
    </citation>
    <scope>NUCLEOTIDE SEQUENCE [LARGE SCALE GENOMIC DNA]</scope>
    <source>
        <strain evidence="1">AR-01</strain>
    </source>
</reference>
<dbReference type="InterPro" id="IPR032675">
    <property type="entry name" value="LRR_dom_sf"/>
</dbReference>
<dbReference type="Proteomes" id="UP000823775">
    <property type="component" value="Unassembled WGS sequence"/>
</dbReference>
<dbReference type="Gene3D" id="3.80.10.10">
    <property type="entry name" value="Ribonuclease Inhibitor"/>
    <property type="match status" value="1"/>
</dbReference>
<dbReference type="EMBL" id="JACEIK010000003">
    <property type="protein sequence ID" value="MCD7445945.1"/>
    <property type="molecule type" value="Genomic_DNA"/>
</dbReference>
<comment type="caution">
    <text evidence="1">The sequence shown here is derived from an EMBL/GenBank/DDBJ whole genome shotgun (WGS) entry which is preliminary data.</text>
</comment>
<sequence length="193" mass="21457">MTNLQKVGLLIESDDNLDMGRLCDSLAELESLQFLCLEVEDSLQISLVAGLSKLSHVVKLKLKGDLASLAAHPCVFPPNVCQLTLVNSDLHPDSIQLDSMAILENGFRGLKFLRVDQLMSMKEMKLGKGAMAGLKCLQIFKCYLLRGLPEELISLTNLEKLEILEIPEQFIARIQISDFHKLKHIPNIMVGTS</sequence>
<evidence type="ECO:0000313" key="1">
    <source>
        <dbReference type="EMBL" id="MCD7445945.1"/>
    </source>
</evidence>
<name>A0ABS8RGE6_DATST</name>
<dbReference type="SUPFAM" id="SSF52058">
    <property type="entry name" value="L domain-like"/>
    <property type="match status" value="1"/>
</dbReference>
<accession>A0ABS8RGE6</accession>
<protein>
    <submittedName>
        <fullName evidence="1">Uncharacterized protein</fullName>
    </submittedName>
</protein>
<keyword evidence="2" id="KW-1185">Reference proteome</keyword>
<proteinExistence type="predicted"/>